<name>A0ABP6QIN7_9ACTN</name>
<keyword evidence="2" id="KW-1185">Reference proteome</keyword>
<comment type="caution">
    <text evidence="1">The sequence shown here is derived from an EMBL/GenBank/DDBJ whole genome shotgun (WGS) entry which is preliminary data.</text>
</comment>
<protein>
    <submittedName>
        <fullName evidence="1">Uncharacterized protein</fullName>
    </submittedName>
</protein>
<accession>A0ABP6QIN7</accession>
<evidence type="ECO:0000313" key="1">
    <source>
        <dbReference type="EMBL" id="GAA3224762.1"/>
    </source>
</evidence>
<evidence type="ECO:0000313" key="2">
    <source>
        <dbReference type="Proteomes" id="UP001501237"/>
    </source>
</evidence>
<organism evidence="1 2">
    <name type="scientific">Actinocorallia longicatena</name>
    <dbReference type="NCBI Taxonomy" id="111803"/>
    <lineage>
        <taxon>Bacteria</taxon>
        <taxon>Bacillati</taxon>
        <taxon>Actinomycetota</taxon>
        <taxon>Actinomycetes</taxon>
        <taxon>Streptosporangiales</taxon>
        <taxon>Thermomonosporaceae</taxon>
        <taxon>Actinocorallia</taxon>
    </lineage>
</organism>
<dbReference type="Proteomes" id="UP001501237">
    <property type="component" value="Unassembled WGS sequence"/>
</dbReference>
<dbReference type="EMBL" id="BAAAUV010000014">
    <property type="protein sequence ID" value="GAA3224762.1"/>
    <property type="molecule type" value="Genomic_DNA"/>
</dbReference>
<gene>
    <name evidence="1" type="ORF">GCM10010468_52040</name>
</gene>
<sequence>MAATVLAGTAAPAQAANACSVPKRFSKVISLWDKGSVRSRTAKHPGGAVRGRYMKLVDDHYTEPHHVAYGGRHTHYLTKKAVICLTLTGPRKTGLKRSTLKGLKHQAASRNSTSTDYGLIIRKKRVVKIVQLWHP</sequence>
<reference evidence="2" key="1">
    <citation type="journal article" date="2019" name="Int. J. Syst. Evol. Microbiol.">
        <title>The Global Catalogue of Microorganisms (GCM) 10K type strain sequencing project: providing services to taxonomists for standard genome sequencing and annotation.</title>
        <authorList>
            <consortium name="The Broad Institute Genomics Platform"/>
            <consortium name="The Broad Institute Genome Sequencing Center for Infectious Disease"/>
            <person name="Wu L."/>
            <person name="Ma J."/>
        </authorList>
    </citation>
    <scope>NUCLEOTIDE SEQUENCE [LARGE SCALE GENOMIC DNA]</scope>
    <source>
        <strain evidence="2">JCM 9377</strain>
    </source>
</reference>
<proteinExistence type="predicted"/>